<name>A0A1I6NSN0_9RHOB</name>
<organism evidence="1 2">
    <name type="scientific">Alloyangia pacifica</name>
    <dbReference type="NCBI Taxonomy" id="311180"/>
    <lineage>
        <taxon>Bacteria</taxon>
        <taxon>Pseudomonadati</taxon>
        <taxon>Pseudomonadota</taxon>
        <taxon>Alphaproteobacteria</taxon>
        <taxon>Rhodobacterales</taxon>
        <taxon>Roseobacteraceae</taxon>
        <taxon>Alloyangia</taxon>
    </lineage>
</organism>
<proteinExistence type="predicted"/>
<evidence type="ECO:0000313" key="1">
    <source>
        <dbReference type="EMBL" id="SFS30900.1"/>
    </source>
</evidence>
<gene>
    <name evidence="1" type="ORF">SAMN04488050_10137</name>
</gene>
<sequence>MRLVLLTLFALTAGCTNFPEFDGAQSPGVSTAPWPRMVPMDGLVRAGTPVRTQPEMGEDLDSRAEALRRRAEALQGSVVDSTARDRMDGGVAFPEIPDA</sequence>
<dbReference type="EMBL" id="FOZW01000001">
    <property type="protein sequence ID" value="SFS30900.1"/>
    <property type="molecule type" value="Genomic_DNA"/>
</dbReference>
<dbReference type="STRING" id="311180.SAMN04488050_10137"/>
<evidence type="ECO:0000313" key="2">
    <source>
        <dbReference type="Proteomes" id="UP000199392"/>
    </source>
</evidence>
<dbReference type="OrthoDB" id="7872359at2"/>
<accession>A0A1I6NSN0</accession>
<reference evidence="2" key="1">
    <citation type="submission" date="2016-10" db="EMBL/GenBank/DDBJ databases">
        <authorList>
            <person name="Varghese N."/>
            <person name="Submissions S."/>
        </authorList>
    </citation>
    <scope>NUCLEOTIDE SEQUENCE [LARGE SCALE GENOMIC DNA]</scope>
    <source>
        <strain evidence="2">DSM 26894</strain>
    </source>
</reference>
<dbReference type="AlphaFoldDB" id="A0A1I6NSN0"/>
<dbReference type="Proteomes" id="UP000199392">
    <property type="component" value="Unassembled WGS sequence"/>
</dbReference>
<keyword evidence="2" id="KW-1185">Reference proteome</keyword>
<protein>
    <submittedName>
        <fullName evidence="1">Uncharacterized protein</fullName>
    </submittedName>
</protein>
<dbReference type="PROSITE" id="PS51257">
    <property type="entry name" value="PROKAR_LIPOPROTEIN"/>
    <property type="match status" value="1"/>
</dbReference>
<dbReference type="RefSeq" id="WP_092426729.1">
    <property type="nucleotide sequence ID" value="NZ_FNCL01000008.1"/>
</dbReference>